<dbReference type="Proteomes" id="UP000246806">
    <property type="component" value="Genome"/>
</dbReference>
<name>A0A2S0CT97_9CAUD</name>
<evidence type="ECO:0000313" key="1">
    <source>
        <dbReference type="EMBL" id="AQN32592.1"/>
    </source>
</evidence>
<dbReference type="EMBL" id="KX987999">
    <property type="protein sequence ID" value="AQN32592.1"/>
    <property type="molecule type" value="Genomic_DNA"/>
</dbReference>
<organism evidence="1 2">
    <name type="scientific">Bacillus phage BCP12</name>
    <dbReference type="NCBI Taxonomy" id="1913122"/>
    <lineage>
        <taxon>Viruses</taxon>
        <taxon>Duplodnaviria</taxon>
        <taxon>Heunggongvirae</taxon>
        <taxon>Uroviricota</taxon>
        <taxon>Caudoviricetes</taxon>
        <taxon>Herelleviridae</taxon>
        <taxon>Bastillevirinae</taxon>
        <taxon>Tsarbombavirus</taxon>
        <taxon>Tsarbombavirus BCP78</taxon>
    </lineage>
</organism>
<sequence>MAQKPSMLQQISTATFRTPELDKHVDDFSLEALWEKSYLCPCRDRTTRQPNQTCKICHGRGIAYLPPEPLKIIIQSQEKGSSNIDIGLMDAGTAIGTPERDTQIAFRDRLTVKEATVPQSFILDASQRRIDHGFYMTYDVKSIDFATSMEGELIEGKDYTVDLSNNLFFPAAHLLGKNISINIQTTLRYLVADLLKEHRYGRNQQGQRVKLPQKLLLKREDIFIDKEAFEIGVDNEAVSQEIDAKRKPNYDGLNGFFRKKD</sequence>
<evidence type="ECO:0000313" key="2">
    <source>
        <dbReference type="Proteomes" id="UP000246806"/>
    </source>
</evidence>
<accession>A0A2S0CT97</accession>
<reference evidence="1 2" key="1">
    <citation type="submission" date="2016-10" db="EMBL/GenBank/DDBJ databases">
        <title>Complete Genome Sequence of Bacillus Phage BCP12.</title>
        <authorList>
            <person name="Ghosh K."/>
            <person name="Kim K.-P."/>
        </authorList>
    </citation>
    <scope>NUCLEOTIDE SEQUENCE [LARGE SCALE GENOMIC DNA]</scope>
</reference>
<protein>
    <submittedName>
        <fullName evidence="1">Uncharacterized protein</fullName>
    </submittedName>
</protein>
<proteinExistence type="predicted"/>
<gene>
    <name evidence="1" type="ORF">BCP12_192</name>
</gene>